<reference evidence="6" key="1">
    <citation type="submission" date="2021-12" db="EMBL/GenBank/DDBJ databases">
        <authorList>
            <person name="Rodrigo-Torres L."/>
            <person name="Arahal R. D."/>
            <person name="Lucena T."/>
        </authorList>
    </citation>
    <scope>NUCLEOTIDE SEQUENCE</scope>
    <source>
        <strain evidence="6">CECT 8267</strain>
    </source>
</reference>
<dbReference type="PROSITE" id="PS00600">
    <property type="entry name" value="AA_TRANSFER_CLASS_3"/>
    <property type="match status" value="1"/>
</dbReference>
<dbReference type="InterPro" id="IPR015421">
    <property type="entry name" value="PyrdxlP-dep_Trfase_major"/>
</dbReference>
<dbReference type="PANTHER" id="PTHR11986">
    <property type="entry name" value="AMINOTRANSFERASE CLASS III"/>
    <property type="match status" value="1"/>
</dbReference>
<gene>
    <name evidence="5 6" type="primary">argD</name>
    <name evidence="6" type="ORF">SIN8267_03561</name>
</gene>
<dbReference type="NCBIfam" id="NF002325">
    <property type="entry name" value="PRK01278.1"/>
    <property type="match status" value="1"/>
</dbReference>
<dbReference type="Pfam" id="PF00202">
    <property type="entry name" value="Aminotran_3"/>
    <property type="match status" value="1"/>
</dbReference>
<comment type="catalytic activity">
    <reaction evidence="5">
        <text>N(2)-acetyl-L-ornithine + 2-oxoglutarate = N-acetyl-L-glutamate 5-semialdehyde + L-glutamate</text>
        <dbReference type="Rhea" id="RHEA:18049"/>
        <dbReference type="ChEBI" id="CHEBI:16810"/>
        <dbReference type="ChEBI" id="CHEBI:29123"/>
        <dbReference type="ChEBI" id="CHEBI:29985"/>
        <dbReference type="ChEBI" id="CHEBI:57805"/>
        <dbReference type="EC" id="2.6.1.11"/>
    </reaction>
</comment>
<organism evidence="6 7">
    <name type="scientific">Sinobacterium norvegicum</name>
    <dbReference type="NCBI Taxonomy" id="1641715"/>
    <lineage>
        <taxon>Bacteria</taxon>
        <taxon>Pseudomonadati</taxon>
        <taxon>Pseudomonadota</taxon>
        <taxon>Gammaproteobacteria</taxon>
        <taxon>Cellvibrionales</taxon>
        <taxon>Spongiibacteraceae</taxon>
        <taxon>Sinobacterium</taxon>
    </lineage>
</organism>
<feature type="binding site" evidence="5">
    <location>
        <position position="273"/>
    </location>
    <ligand>
        <name>pyridoxal 5'-phosphate</name>
        <dbReference type="ChEBI" id="CHEBI:597326"/>
    </ligand>
</feature>
<evidence type="ECO:0000256" key="4">
    <source>
        <dbReference type="ARBA" id="ARBA00022898"/>
    </source>
</evidence>
<comment type="cofactor">
    <cofactor evidence="5">
        <name>pyridoxal 5'-phosphate</name>
        <dbReference type="ChEBI" id="CHEBI:597326"/>
    </cofactor>
    <text evidence="5">Binds 1 pyridoxal phosphate per subunit.</text>
</comment>
<feature type="binding site" evidence="5">
    <location>
        <position position="272"/>
    </location>
    <ligand>
        <name>N(2)-acetyl-L-ornithine</name>
        <dbReference type="ChEBI" id="CHEBI:57805"/>
    </ligand>
</feature>
<evidence type="ECO:0000256" key="5">
    <source>
        <dbReference type="HAMAP-Rule" id="MF_01107"/>
    </source>
</evidence>
<dbReference type="InterPro" id="IPR005814">
    <property type="entry name" value="Aminotrans_3"/>
</dbReference>
<proteinExistence type="inferred from homology"/>
<dbReference type="Proteomes" id="UP000838100">
    <property type="component" value="Unassembled WGS sequence"/>
</dbReference>
<comment type="miscellaneous">
    <text evidence="5">May also have succinyldiaminopimelate aminotransferase activity, thus carrying out the corresponding step in lysine biosynthesis.</text>
</comment>
<protein>
    <recommendedName>
        <fullName evidence="5">Acetylornithine aminotransferase</fullName>
        <shortName evidence="5">ACOAT</shortName>
        <ecNumber evidence="5">2.6.1.11</ecNumber>
    </recommendedName>
</protein>
<dbReference type="Gene3D" id="3.40.640.10">
    <property type="entry name" value="Type I PLP-dependent aspartate aminotransferase-like (Major domain)"/>
    <property type="match status" value="1"/>
</dbReference>
<dbReference type="SUPFAM" id="SSF53383">
    <property type="entry name" value="PLP-dependent transferases"/>
    <property type="match status" value="1"/>
</dbReference>
<dbReference type="PANTHER" id="PTHR11986:SF79">
    <property type="entry name" value="ACETYLORNITHINE AMINOTRANSFERASE, MITOCHONDRIAL"/>
    <property type="match status" value="1"/>
</dbReference>
<dbReference type="InterPro" id="IPR015422">
    <property type="entry name" value="PyrdxlP-dep_Trfase_small"/>
</dbReference>
<sequence>MTTAIMNTYGRLAVNFVKGEDCYLFDQQGNRFIDALSGIGTCNVGHCHPRVTEAISQQAATLVHTSNLYHITPQIELAEKLTRISGMDNVFFANSGAESNEAAIKIARLYGHQHHINKPAILVMEHSFHGRTLATLSATGNSKIQQGFGPLVEGFIRVPYDNIEAVKAAAEQHDNIVAILLEPVQGEGGLHIPSDDYLTALRQICDQQQWLLMLDEVQTGNGRTGKYFAFQHTNIKPDVVTTAKGLGNGVPIGACIAGGKANGIFAPGNHGSTFGGNPLACAAANAVITTIEQDELCANATAMGNLLNHLLSEALASTDGVVEIRNKGLMIGIELNRDCPELVQQALDNHLLINVTAGNVIRLLPPLTINQQTATKIVEILTPLIQAHLCT</sequence>
<keyword evidence="2 5" id="KW-0028">Amino-acid biosynthesis</keyword>
<dbReference type="Gene3D" id="3.90.1150.10">
    <property type="entry name" value="Aspartate Aminotransferase, domain 1"/>
    <property type="match status" value="1"/>
</dbReference>
<feature type="binding site" evidence="5">
    <location>
        <position position="131"/>
    </location>
    <ligand>
        <name>N(2)-acetyl-L-ornithine</name>
        <dbReference type="ChEBI" id="CHEBI:57805"/>
    </ligand>
</feature>
<dbReference type="EMBL" id="CAKLPX010000009">
    <property type="protein sequence ID" value="CAH0993412.1"/>
    <property type="molecule type" value="Genomic_DNA"/>
</dbReference>
<dbReference type="InterPro" id="IPR004636">
    <property type="entry name" value="AcOrn/SuccOrn_fam"/>
</dbReference>
<feature type="binding site" evidence="5">
    <location>
        <begin position="215"/>
        <end position="218"/>
    </location>
    <ligand>
        <name>pyridoxal 5'-phosphate</name>
        <dbReference type="ChEBI" id="CHEBI:597326"/>
    </ligand>
</feature>
<keyword evidence="3 5" id="KW-0808">Transferase</keyword>
<keyword evidence="7" id="KW-1185">Reference proteome</keyword>
<keyword evidence="5" id="KW-0055">Arginine biosynthesis</keyword>
<comment type="pathway">
    <text evidence="5">Amino-acid biosynthesis; L-arginine biosynthesis; N(2)-acetyl-L-ornithine from L-glutamate: step 4/4.</text>
</comment>
<dbReference type="InterPro" id="IPR049704">
    <property type="entry name" value="Aminotrans_3_PPA_site"/>
</dbReference>
<comment type="subcellular location">
    <subcellularLocation>
        <location evidence="5">Cytoplasm</location>
    </subcellularLocation>
</comment>
<keyword evidence="4 5" id="KW-0663">Pyridoxal phosphate</keyword>
<dbReference type="HAMAP" id="MF_01107">
    <property type="entry name" value="ArgD_aminotrans_3"/>
    <property type="match status" value="1"/>
</dbReference>
<dbReference type="CDD" id="cd00610">
    <property type="entry name" value="OAT_like"/>
    <property type="match status" value="1"/>
</dbReference>
<feature type="binding site" evidence="5">
    <location>
        <begin position="96"/>
        <end position="97"/>
    </location>
    <ligand>
        <name>pyridoxal 5'-phosphate</name>
        <dbReference type="ChEBI" id="CHEBI:597326"/>
    </ligand>
</feature>
<dbReference type="InterPro" id="IPR050103">
    <property type="entry name" value="Class-III_PLP-dep_AT"/>
</dbReference>
<evidence type="ECO:0000313" key="6">
    <source>
        <dbReference type="EMBL" id="CAH0993412.1"/>
    </source>
</evidence>
<evidence type="ECO:0000256" key="2">
    <source>
        <dbReference type="ARBA" id="ARBA00022605"/>
    </source>
</evidence>
<evidence type="ECO:0000256" key="3">
    <source>
        <dbReference type="ARBA" id="ARBA00022679"/>
    </source>
</evidence>
<dbReference type="InterPro" id="IPR015424">
    <property type="entry name" value="PyrdxlP-dep_Trfase"/>
</dbReference>
<comment type="caution">
    <text evidence="6">The sequence shown here is derived from an EMBL/GenBank/DDBJ whole genome shotgun (WGS) entry which is preliminary data.</text>
</comment>
<keyword evidence="5" id="KW-0963">Cytoplasm</keyword>
<comment type="subunit">
    <text evidence="5">Homodimer.</text>
</comment>
<evidence type="ECO:0000256" key="1">
    <source>
        <dbReference type="ARBA" id="ARBA00022576"/>
    </source>
</evidence>
<dbReference type="PIRSF" id="PIRSF000521">
    <property type="entry name" value="Transaminase_4ab_Lys_Orn"/>
    <property type="match status" value="1"/>
</dbReference>
<comment type="similarity">
    <text evidence="5">Belongs to the class-III pyridoxal-phosphate-dependent aminotransferase family. ArgD subfamily.</text>
</comment>
<accession>A0ABN8EQT4</accession>
<keyword evidence="1 5" id="KW-0032">Aminotransferase</keyword>
<evidence type="ECO:0000313" key="7">
    <source>
        <dbReference type="Proteomes" id="UP000838100"/>
    </source>
</evidence>
<dbReference type="NCBIfam" id="TIGR00707">
    <property type="entry name" value="argD"/>
    <property type="match status" value="1"/>
</dbReference>
<feature type="binding site" evidence="5">
    <location>
        <position position="128"/>
    </location>
    <ligand>
        <name>pyridoxal 5'-phosphate</name>
        <dbReference type="ChEBI" id="CHEBI:597326"/>
    </ligand>
</feature>
<name>A0ABN8EQT4_9GAMM</name>
<dbReference type="GO" id="GO:0003992">
    <property type="term" value="F:N2-acetyl-L-ornithine:2-oxoglutarate 5-aminotransferase activity"/>
    <property type="evidence" value="ECO:0007669"/>
    <property type="project" value="UniProtKB-EC"/>
</dbReference>
<dbReference type="EC" id="2.6.1.11" evidence="5"/>
<feature type="modified residue" description="N6-(pyridoxal phosphate)lysine" evidence="5">
    <location>
        <position position="244"/>
    </location>
</feature>